<dbReference type="AlphaFoldDB" id="A0A3M8QYZ9"/>
<comment type="caution">
    <text evidence="2">The sequence shown here is derived from an EMBL/GenBank/DDBJ whole genome shotgun (WGS) entry which is preliminary data.</text>
</comment>
<organism evidence="2">
    <name type="scientific">Acidithiobacillus sulfuriphilus</name>
    <dbReference type="NCBI Taxonomy" id="1867749"/>
    <lineage>
        <taxon>Bacteria</taxon>
        <taxon>Pseudomonadati</taxon>
        <taxon>Pseudomonadota</taxon>
        <taxon>Acidithiobacillia</taxon>
        <taxon>Acidithiobacillales</taxon>
        <taxon>Acidithiobacillaceae</taxon>
        <taxon>Acidithiobacillus</taxon>
    </lineage>
</organism>
<sequence>MEAAEPVLAAELSLALVAGADSMGAAMPAELSVVVVAGAEDSVVALLSAGAVVLSSFLAQAAARAMTPATRTIRARGLILAISSMSLTLLL</sequence>
<name>A0A3M8QYZ9_9PROT</name>
<gene>
    <name evidence="2" type="ORF">EC580_08380</name>
</gene>
<keyword evidence="1" id="KW-1133">Transmembrane helix</keyword>
<proteinExistence type="predicted"/>
<protein>
    <submittedName>
        <fullName evidence="2">Uncharacterized protein</fullName>
    </submittedName>
</protein>
<evidence type="ECO:0000313" key="2">
    <source>
        <dbReference type="EMBL" id="RNF61473.1"/>
    </source>
</evidence>
<dbReference type="EMBL" id="RIZI01000169">
    <property type="protein sequence ID" value="RNF61473.1"/>
    <property type="molecule type" value="Genomic_DNA"/>
</dbReference>
<keyword evidence="1" id="KW-0812">Transmembrane</keyword>
<reference evidence="2" key="1">
    <citation type="submission" date="2018-10" db="EMBL/GenBank/DDBJ databases">
        <title>Acidithiobacillus sulfuriphilus sp. nov.: an extremely acidophilic sulfur-oxidizing chemolithotroph isolated from a neutral pH environment.</title>
        <authorList>
            <person name="Falagan C."/>
            <person name="Moya-Beltran A."/>
            <person name="Quatrini R."/>
            <person name="Johnson D.B."/>
        </authorList>
    </citation>
    <scope>NUCLEOTIDE SEQUENCE [LARGE SCALE GENOMIC DNA]</scope>
    <source>
        <strain evidence="2">CJ-2</strain>
    </source>
</reference>
<accession>A0A3M8QYZ9</accession>
<evidence type="ECO:0000256" key="1">
    <source>
        <dbReference type="SAM" id="Phobius"/>
    </source>
</evidence>
<keyword evidence="1" id="KW-0472">Membrane</keyword>
<feature type="transmembrane region" description="Helical" evidence="1">
    <location>
        <begin position="42"/>
        <end position="61"/>
    </location>
</feature>